<keyword evidence="5" id="KW-0479">Metal-binding</keyword>
<dbReference type="EMBL" id="DXIE01000003">
    <property type="protein sequence ID" value="HIV61276.1"/>
    <property type="molecule type" value="Genomic_DNA"/>
</dbReference>
<protein>
    <submittedName>
        <fullName evidence="10">NADH:flavin oxidoreductase</fullName>
    </submittedName>
</protein>
<evidence type="ECO:0000256" key="2">
    <source>
        <dbReference type="ARBA" id="ARBA00001966"/>
    </source>
</evidence>
<evidence type="ECO:0000256" key="6">
    <source>
        <dbReference type="ARBA" id="ARBA00023002"/>
    </source>
</evidence>
<evidence type="ECO:0000313" key="10">
    <source>
        <dbReference type="EMBL" id="HIV61276.1"/>
    </source>
</evidence>
<keyword evidence="4" id="KW-0288">FMN</keyword>
<keyword evidence="7" id="KW-0408">Iron</keyword>
<dbReference type="SUPFAM" id="SSF51395">
    <property type="entry name" value="FMN-linked oxidoreductases"/>
    <property type="match status" value="1"/>
</dbReference>
<evidence type="ECO:0000256" key="1">
    <source>
        <dbReference type="ARBA" id="ARBA00001917"/>
    </source>
</evidence>
<accession>A0A9D1THF9</accession>
<dbReference type="InterPro" id="IPR054629">
    <property type="entry name" value="BilR_N"/>
</dbReference>
<dbReference type="Pfam" id="PF00724">
    <property type="entry name" value="Oxidored_FMN"/>
    <property type="match status" value="1"/>
</dbReference>
<dbReference type="GO" id="GO:0046872">
    <property type="term" value="F:metal ion binding"/>
    <property type="evidence" value="ECO:0007669"/>
    <property type="project" value="UniProtKB-KW"/>
</dbReference>
<comment type="caution">
    <text evidence="10">The sequence shown here is derived from an EMBL/GenBank/DDBJ whole genome shotgun (WGS) entry which is preliminary data.</text>
</comment>
<organism evidence="10 11">
    <name type="scientific">Candidatus Butyricicoccus avistercoris</name>
    <dbReference type="NCBI Taxonomy" id="2838518"/>
    <lineage>
        <taxon>Bacteria</taxon>
        <taxon>Bacillati</taxon>
        <taxon>Bacillota</taxon>
        <taxon>Clostridia</taxon>
        <taxon>Eubacteriales</taxon>
        <taxon>Butyricicoccaceae</taxon>
        <taxon>Butyricicoccus</taxon>
    </lineage>
</organism>
<evidence type="ECO:0000256" key="8">
    <source>
        <dbReference type="ARBA" id="ARBA00023014"/>
    </source>
</evidence>
<dbReference type="InterPro" id="IPR051793">
    <property type="entry name" value="NADH:flavin_oxidoreductase"/>
</dbReference>
<proteinExistence type="predicted"/>
<keyword evidence="6" id="KW-0560">Oxidoreductase</keyword>
<dbReference type="NCBIfam" id="NF045592">
    <property type="entry name" value="bili_reduct_N"/>
    <property type="match status" value="1"/>
</dbReference>
<dbReference type="GO" id="GO:0010181">
    <property type="term" value="F:FMN binding"/>
    <property type="evidence" value="ECO:0007669"/>
    <property type="project" value="InterPro"/>
</dbReference>
<evidence type="ECO:0000259" key="9">
    <source>
        <dbReference type="Pfam" id="PF00724"/>
    </source>
</evidence>
<dbReference type="AlphaFoldDB" id="A0A9D1THF9"/>
<comment type="cofactor">
    <cofactor evidence="1">
        <name>FMN</name>
        <dbReference type="ChEBI" id="CHEBI:58210"/>
    </cofactor>
</comment>
<dbReference type="CDD" id="cd02803">
    <property type="entry name" value="OYE_like_FMN_family"/>
    <property type="match status" value="1"/>
</dbReference>
<evidence type="ECO:0000256" key="3">
    <source>
        <dbReference type="ARBA" id="ARBA00022630"/>
    </source>
</evidence>
<dbReference type="PANTHER" id="PTHR42917:SF2">
    <property type="entry name" value="2,4-DIENOYL-COA REDUCTASE [(2E)-ENOYL-COA-PRODUCING]"/>
    <property type="match status" value="1"/>
</dbReference>
<reference evidence="10" key="2">
    <citation type="submission" date="2021-04" db="EMBL/GenBank/DDBJ databases">
        <authorList>
            <person name="Gilroy R."/>
        </authorList>
    </citation>
    <scope>NUCLEOTIDE SEQUENCE</scope>
    <source>
        <strain evidence="10">CHK193-4272</strain>
    </source>
</reference>
<dbReference type="GO" id="GO:0016491">
    <property type="term" value="F:oxidoreductase activity"/>
    <property type="evidence" value="ECO:0007669"/>
    <property type="project" value="UniProtKB-KW"/>
</dbReference>
<dbReference type="Proteomes" id="UP000886808">
    <property type="component" value="Unassembled WGS sequence"/>
</dbReference>
<dbReference type="Gene3D" id="3.20.20.70">
    <property type="entry name" value="Aldolase class I"/>
    <property type="match status" value="1"/>
</dbReference>
<keyword evidence="3" id="KW-0285">Flavoprotein</keyword>
<dbReference type="InterPro" id="IPR001155">
    <property type="entry name" value="OxRdtase_FMN_N"/>
</dbReference>
<dbReference type="PANTHER" id="PTHR42917">
    <property type="entry name" value="2,4-DIENOYL-COA REDUCTASE"/>
    <property type="match status" value="1"/>
</dbReference>
<comment type="cofactor">
    <cofactor evidence="2">
        <name>[4Fe-4S] cluster</name>
        <dbReference type="ChEBI" id="CHEBI:49883"/>
    </cofactor>
</comment>
<feature type="domain" description="NADH:flavin oxidoreductase/NADH oxidase N-terminal" evidence="9">
    <location>
        <begin position="7"/>
        <end position="334"/>
    </location>
</feature>
<keyword evidence="8" id="KW-0411">Iron-sulfur</keyword>
<dbReference type="InterPro" id="IPR013785">
    <property type="entry name" value="Aldolase_TIM"/>
</dbReference>
<sequence length="366" mass="41243">MYDFIKSPIKIGDIKLKNRIIFAPTTMGLKFDDYKKRIEGIAKGGVSLIIIGDVPVDDKIKALSLFSDEGFERYKQLCSIAHENDCKIAAQLHVSDTDFSVIMPYMNDIKSGKITREDLRPIINDATSRLITNMTIDEINTTVQNFGRAAKLAVKAGFDMIQVHGDRMCGSFSSSVFNKRTDIYGQTPENRARFAVECVKAVREVVPNTPIDYKLAVRQEHPHYGNAGVVIDELAVFVPLLEKAGVDSFHVTLANHSKLEDTIPMKKHDYFGAEGCFLKYCDEVKKYTNKPICGVGGLTTPEFIENQLKGERIQFAAMSRQLLADANWVNKVISENTDKIRHCIRCNKKCLYALQQHREFGCIFDN</sequence>
<evidence type="ECO:0000256" key="5">
    <source>
        <dbReference type="ARBA" id="ARBA00022723"/>
    </source>
</evidence>
<evidence type="ECO:0000313" key="11">
    <source>
        <dbReference type="Proteomes" id="UP000886808"/>
    </source>
</evidence>
<name>A0A9D1THF9_9FIRM</name>
<evidence type="ECO:0000256" key="7">
    <source>
        <dbReference type="ARBA" id="ARBA00023004"/>
    </source>
</evidence>
<dbReference type="GO" id="GO:0051536">
    <property type="term" value="F:iron-sulfur cluster binding"/>
    <property type="evidence" value="ECO:0007669"/>
    <property type="project" value="UniProtKB-KW"/>
</dbReference>
<evidence type="ECO:0000256" key="4">
    <source>
        <dbReference type="ARBA" id="ARBA00022643"/>
    </source>
</evidence>
<reference evidence="10" key="1">
    <citation type="journal article" date="2021" name="PeerJ">
        <title>Extensive microbial diversity within the chicken gut microbiome revealed by metagenomics and culture.</title>
        <authorList>
            <person name="Gilroy R."/>
            <person name="Ravi A."/>
            <person name="Getino M."/>
            <person name="Pursley I."/>
            <person name="Horton D.L."/>
            <person name="Alikhan N.F."/>
            <person name="Baker D."/>
            <person name="Gharbi K."/>
            <person name="Hall N."/>
            <person name="Watson M."/>
            <person name="Adriaenssens E.M."/>
            <person name="Foster-Nyarko E."/>
            <person name="Jarju S."/>
            <person name="Secka A."/>
            <person name="Antonio M."/>
            <person name="Oren A."/>
            <person name="Chaudhuri R.R."/>
            <person name="La Ragione R."/>
            <person name="Hildebrand F."/>
            <person name="Pallen M.J."/>
        </authorList>
    </citation>
    <scope>NUCLEOTIDE SEQUENCE</scope>
    <source>
        <strain evidence="10">CHK193-4272</strain>
    </source>
</reference>
<gene>
    <name evidence="10" type="ORF">H9746_00250</name>
</gene>